<proteinExistence type="predicted"/>
<gene>
    <name evidence="2" type="ORF">IAB75_02270</name>
</gene>
<reference evidence="2" key="1">
    <citation type="submission" date="2020-10" db="EMBL/GenBank/DDBJ databases">
        <authorList>
            <person name="Gilroy R."/>
        </authorList>
    </citation>
    <scope>NUCLEOTIDE SEQUENCE</scope>
    <source>
        <strain evidence="2">G3-8215</strain>
    </source>
</reference>
<feature type="domain" description="DUF6850" evidence="1">
    <location>
        <begin position="48"/>
        <end position="514"/>
    </location>
</feature>
<organism evidence="2 3">
    <name type="scientific">Candidatus Cryptobacteroides avicola</name>
    <dbReference type="NCBI Taxonomy" id="2840757"/>
    <lineage>
        <taxon>Bacteria</taxon>
        <taxon>Pseudomonadati</taxon>
        <taxon>Bacteroidota</taxon>
        <taxon>Bacteroidia</taxon>
        <taxon>Bacteroidales</taxon>
        <taxon>Candidatus Cryptobacteroides</taxon>
    </lineage>
</organism>
<evidence type="ECO:0000313" key="3">
    <source>
        <dbReference type="Proteomes" id="UP000725002"/>
    </source>
</evidence>
<comment type="caution">
    <text evidence="2">The sequence shown here is derived from an EMBL/GenBank/DDBJ whole genome shotgun (WGS) entry which is preliminary data.</text>
</comment>
<dbReference type="AlphaFoldDB" id="A0A940DSE5"/>
<evidence type="ECO:0000313" key="2">
    <source>
        <dbReference type="EMBL" id="MBO8482931.1"/>
    </source>
</evidence>
<accession>A0A940DSE5</accession>
<evidence type="ECO:0000259" key="1">
    <source>
        <dbReference type="Pfam" id="PF21012"/>
    </source>
</evidence>
<reference evidence="2" key="2">
    <citation type="journal article" date="2021" name="PeerJ">
        <title>Extensive microbial diversity within the chicken gut microbiome revealed by metagenomics and culture.</title>
        <authorList>
            <person name="Gilroy R."/>
            <person name="Ravi A."/>
            <person name="Getino M."/>
            <person name="Pursley I."/>
            <person name="Horton D.L."/>
            <person name="Alikhan N.F."/>
            <person name="Baker D."/>
            <person name="Gharbi K."/>
            <person name="Hall N."/>
            <person name="Watson M."/>
            <person name="Adriaenssens E.M."/>
            <person name="Foster-Nyarko E."/>
            <person name="Jarju S."/>
            <person name="Secka A."/>
            <person name="Antonio M."/>
            <person name="Oren A."/>
            <person name="Chaudhuri R.R."/>
            <person name="La Ragione R."/>
            <person name="Hildebrand F."/>
            <person name="Pallen M.J."/>
        </authorList>
    </citation>
    <scope>NUCLEOTIDE SEQUENCE</scope>
    <source>
        <strain evidence="2">G3-8215</strain>
    </source>
</reference>
<dbReference type="Proteomes" id="UP000725002">
    <property type="component" value="Unassembled WGS sequence"/>
</dbReference>
<dbReference type="InterPro" id="IPR049236">
    <property type="entry name" value="DUF6850"/>
</dbReference>
<name>A0A940DSE5_9BACT</name>
<dbReference type="Pfam" id="PF21012">
    <property type="entry name" value="DUF6850"/>
    <property type="match status" value="1"/>
</dbReference>
<sequence>MEKRFFIAFLLVLPFCLSEGQDKAASILDPAAHEMNFERHLWFSTDNAAGMALSPLDNYSVVSAGYRHTEGDFRSLQRGKSENLLTFNTNGAVSLGRTFLWGDFTFRRDGWQDAQYNTNCFFLDPDMPYYVADDRAGDWTRQSYDMSVKAAFPMLWDRVVFGAGASYMAYKGAKQIDPRGVPIGYALEVSPSVAVIIGEGHAIGAVFTYRNMFERSTFSNVQGSNSSPVFLMKGLGFYSSGSVSGTGGISPYFYPGNSFGGSLQYAFSSGDVRVLADLGFYSYRRDAFQNPQTRYRMGTAGKTGCSADIMVMWGSGVRHKLTFEALYTVTKGTEYLQERDQDVNTDPYKVLAELDMSRYRTRRASVTYGIFTGGRDNTYSWYAGVQAGYEGRSETYFTPESVLEYNNAGAALFAKKNFRAGKTCRILVAADAGYRLNLGGEYDYNGPDPDHRVITVFYANEFAVSSADFFKAGLDAVFSVPVRSVAGINIGASFDGMFPTAGGGSRWAVSGVLSVLF</sequence>
<dbReference type="EMBL" id="JADILV010000014">
    <property type="protein sequence ID" value="MBO8482931.1"/>
    <property type="molecule type" value="Genomic_DNA"/>
</dbReference>
<protein>
    <recommendedName>
        <fullName evidence="1">DUF6850 domain-containing protein</fullName>
    </recommendedName>
</protein>